<name>A0A4Y2GMT4_ARAVE</name>
<dbReference type="OrthoDB" id="6285980at2759"/>
<protein>
    <submittedName>
        <fullName evidence="1">Uncharacterized protein</fullName>
    </submittedName>
</protein>
<comment type="caution">
    <text evidence="1">The sequence shown here is derived from an EMBL/GenBank/DDBJ whole genome shotgun (WGS) entry which is preliminary data.</text>
</comment>
<keyword evidence="2" id="KW-1185">Reference proteome</keyword>
<evidence type="ECO:0000313" key="1">
    <source>
        <dbReference type="EMBL" id="GBM54049.1"/>
    </source>
</evidence>
<organism evidence="1 2">
    <name type="scientific">Araneus ventricosus</name>
    <name type="common">Orbweaver spider</name>
    <name type="synonym">Epeira ventricosa</name>
    <dbReference type="NCBI Taxonomy" id="182803"/>
    <lineage>
        <taxon>Eukaryota</taxon>
        <taxon>Metazoa</taxon>
        <taxon>Ecdysozoa</taxon>
        <taxon>Arthropoda</taxon>
        <taxon>Chelicerata</taxon>
        <taxon>Arachnida</taxon>
        <taxon>Araneae</taxon>
        <taxon>Araneomorphae</taxon>
        <taxon>Entelegynae</taxon>
        <taxon>Araneoidea</taxon>
        <taxon>Araneidae</taxon>
        <taxon>Araneus</taxon>
    </lineage>
</organism>
<dbReference type="EMBL" id="BGPR01001442">
    <property type="protein sequence ID" value="GBM54049.1"/>
    <property type="molecule type" value="Genomic_DNA"/>
</dbReference>
<evidence type="ECO:0000313" key="2">
    <source>
        <dbReference type="Proteomes" id="UP000499080"/>
    </source>
</evidence>
<proteinExistence type="predicted"/>
<sequence length="121" mass="13612">MVETLIGKKRPRDDDFILTFPGIVPYAKRAAVDKSGLPVYQPTGAAYQQALAMQVQQPFVPVTSVDKFLSLHTSEMYCVTFGTEVGMGTKREKFKANVLFPPFCKEKIHVLLSKDWLLQNC</sequence>
<accession>A0A4Y2GMT4</accession>
<dbReference type="AlphaFoldDB" id="A0A4Y2GMT4"/>
<reference evidence="1 2" key="1">
    <citation type="journal article" date="2019" name="Sci. Rep.">
        <title>Orb-weaving spider Araneus ventricosus genome elucidates the spidroin gene catalogue.</title>
        <authorList>
            <person name="Kono N."/>
            <person name="Nakamura H."/>
            <person name="Ohtoshi R."/>
            <person name="Moran D.A.P."/>
            <person name="Shinohara A."/>
            <person name="Yoshida Y."/>
            <person name="Fujiwara M."/>
            <person name="Mori M."/>
            <person name="Tomita M."/>
            <person name="Arakawa K."/>
        </authorList>
    </citation>
    <scope>NUCLEOTIDE SEQUENCE [LARGE SCALE GENOMIC DNA]</scope>
</reference>
<dbReference type="Proteomes" id="UP000499080">
    <property type="component" value="Unassembled WGS sequence"/>
</dbReference>
<gene>
    <name evidence="1" type="ORF">AVEN_220610_1</name>
</gene>